<gene>
    <name evidence="1" type="ORF">BSTOLATCC_MIC29765</name>
    <name evidence="2" type="ORF">BSTOLATCC_MIC31606</name>
</gene>
<proteinExistence type="predicted"/>
<dbReference type="AlphaFoldDB" id="A0AAU9JFZ2"/>
<reference evidence="2" key="1">
    <citation type="submission" date="2021-09" db="EMBL/GenBank/DDBJ databases">
        <authorList>
            <consortium name="AG Swart"/>
            <person name="Singh M."/>
            <person name="Singh A."/>
            <person name="Seah K."/>
            <person name="Emmerich C."/>
        </authorList>
    </citation>
    <scope>NUCLEOTIDE SEQUENCE</scope>
    <source>
        <strain evidence="2">ATCC30299</strain>
    </source>
</reference>
<name>A0AAU9JFZ2_9CILI</name>
<protein>
    <submittedName>
        <fullName evidence="2">Uncharacterized protein</fullName>
    </submittedName>
</protein>
<comment type="caution">
    <text evidence="2">The sequence shown here is derived from an EMBL/GenBank/DDBJ whole genome shotgun (WGS) entry which is preliminary data.</text>
</comment>
<sequence>MHRNKMGHAALIQEEMIQEIFSASLVDEGWINAWCAGTEHCRQVALIQENEMIKELTVQDDSIQIVLAQNEDCMWCTNKGEAVRVATMQGIILQNDIKIRFNLDFLIKVWLIVIC</sequence>
<dbReference type="Proteomes" id="UP001162131">
    <property type="component" value="Unassembled WGS sequence"/>
</dbReference>
<keyword evidence="3" id="KW-1185">Reference proteome</keyword>
<organism evidence="2 3">
    <name type="scientific">Blepharisma stoltei</name>
    <dbReference type="NCBI Taxonomy" id="1481888"/>
    <lineage>
        <taxon>Eukaryota</taxon>
        <taxon>Sar</taxon>
        <taxon>Alveolata</taxon>
        <taxon>Ciliophora</taxon>
        <taxon>Postciliodesmatophora</taxon>
        <taxon>Heterotrichea</taxon>
        <taxon>Heterotrichida</taxon>
        <taxon>Blepharismidae</taxon>
        <taxon>Blepharisma</taxon>
    </lineage>
</organism>
<evidence type="ECO:0000313" key="3">
    <source>
        <dbReference type="Proteomes" id="UP001162131"/>
    </source>
</evidence>
<dbReference type="EMBL" id="CAJZBQ010000032">
    <property type="protein sequence ID" value="CAG9322474.1"/>
    <property type="molecule type" value="Genomic_DNA"/>
</dbReference>
<accession>A0AAU9JFZ2</accession>
<evidence type="ECO:0000313" key="1">
    <source>
        <dbReference type="EMBL" id="CAG9321859.1"/>
    </source>
</evidence>
<evidence type="ECO:0000313" key="2">
    <source>
        <dbReference type="EMBL" id="CAG9322474.1"/>
    </source>
</evidence>
<dbReference type="EMBL" id="CAJZBQ010000029">
    <property type="protein sequence ID" value="CAG9321859.1"/>
    <property type="molecule type" value="Genomic_DNA"/>
</dbReference>